<dbReference type="EMBL" id="VLKU01000006">
    <property type="protein sequence ID" value="TWI33960.1"/>
    <property type="molecule type" value="Genomic_DNA"/>
</dbReference>
<sequence length="386" mass="40724">MPTENNDQIRGPFGGRTINALGGDDHIYWGGNDGSAVLYAGENNERFDPNPYSPGNPGGDRLFLTGNQGAKVWFGSTEEGTVTIGNAVLKFFGVERLFGTSGDDHINAGNAILAPAHGGTPTHGMSIYAGGGQDRIFGSRFNDIIDGGNGNDTIWAGDGDDFIQSSPGHDYIHGGAGDENIRWGLGDYIPPGNDTISGGAGSDLINIWVVNSDERTGARVYYNTAESGYAISTMGGVRNTLRFFEMEQGWTHRANDTVDGSGASIGADRIGINFNTRWGNDILIGTSGNDTLEGGEGRDTITGGRGNDIISANGESYNPRAPGDGEVDTLRFQPGHGSDTVIGFDTGIDILDVGGRDYSATERADGTLLNFGNGDQILLSYVFDFI</sequence>
<protein>
    <submittedName>
        <fullName evidence="3">Hemolysin type calcium-binding protein</fullName>
    </submittedName>
</protein>
<dbReference type="PRINTS" id="PR00313">
    <property type="entry name" value="CABNDNGRPT"/>
</dbReference>
<dbReference type="RefSeq" id="WP_145398124.1">
    <property type="nucleotide sequence ID" value="NZ_VLKU01000006.1"/>
</dbReference>
<dbReference type="PANTHER" id="PTHR38340:SF1">
    <property type="entry name" value="S-LAYER PROTEIN"/>
    <property type="match status" value="1"/>
</dbReference>
<keyword evidence="2" id="KW-0964">Secreted</keyword>
<organism evidence="3 4">
    <name type="scientific">Paracoccus sulfuroxidans</name>
    <dbReference type="NCBI Taxonomy" id="384678"/>
    <lineage>
        <taxon>Bacteria</taxon>
        <taxon>Pseudomonadati</taxon>
        <taxon>Pseudomonadota</taxon>
        <taxon>Alphaproteobacteria</taxon>
        <taxon>Rhodobacterales</taxon>
        <taxon>Paracoccaceae</taxon>
        <taxon>Paracoccus</taxon>
    </lineage>
</organism>
<dbReference type="PANTHER" id="PTHR38340">
    <property type="entry name" value="S-LAYER PROTEIN"/>
    <property type="match status" value="1"/>
</dbReference>
<dbReference type="InterPro" id="IPR011049">
    <property type="entry name" value="Serralysin-like_metalloprot_C"/>
</dbReference>
<gene>
    <name evidence="3" type="ORF">IQ24_02327</name>
</gene>
<dbReference type="GO" id="GO:0005576">
    <property type="term" value="C:extracellular region"/>
    <property type="evidence" value="ECO:0007669"/>
    <property type="project" value="UniProtKB-SubCell"/>
</dbReference>
<dbReference type="InterPro" id="IPR001343">
    <property type="entry name" value="Hemolysn_Ca-bd"/>
</dbReference>
<reference evidence="3 4" key="1">
    <citation type="journal article" date="2015" name="Stand. Genomic Sci.">
        <title>Genomic Encyclopedia of Bacterial and Archaeal Type Strains, Phase III: the genomes of soil and plant-associated and newly described type strains.</title>
        <authorList>
            <person name="Whitman W.B."/>
            <person name="Woyke T."/>
            <person name="Klenk H.P."/>
            <person name="Zhou Y."/>
            <person name="Lilburn T.G."/>
            <person name="Beck B.J."/>
            <person name="De Vos P."/>
            <person name="Vandamme P."/>
            <person name="Eisen J.A."/>
            <person name="Garrity G."/>
            <person name="Hugenholtz P."/>
            <person name="Kyrpides N.C."/>
        </authorList>
    </citation>
    <scope>NUCLEOTIDE SEQUENCE [LARGE SCALE GENOMIC DNA]</scope>
    <source>
        <strain evidence="3 4">CGMCC 1.5364</strain>
    </source>
</reference>
<dbReference type="PROSITE" id="PS00330">
    <property type="entry name" value="HEMOLYSIN_CALCIUM"/>
    <property type="match status" value="2"/>
</dbReference>
<proteinExistence type="predicted"/>
<evidence type="ECO:0000256" key="2">
    <source>
        <dbReference type="ARBA" id="ARBA00022525"/>
    </source>
</evidence>
<dbReference type="Pfam" id="PF00353">
    <property type="entry name" value="HemolysinCabind"/>
    <property type="match status" value="4"/>
</dbReference>
<dbReference type="Proteomes" id="UP000316225">
    <property type="component" value="Unassembled WGS sequence"/>
</dbReference>
<name>A0A562NPF9_9RHOB</name>
<dbReference type="SUPFAM" id="SSF51120">
    <property type="entry name" value="beta-Roll"/>
    <property type="match status" value="2"/>
</dbReference>
<dbReference type="InterPro" id="IPR018511">
    <property type="entry name" value="Hemolysin-typ_Ca-bd_CS"/>
</dbReference>
<dbReference type="InterPro" id="IPR050557">
    <property type="entry name" value="RTX_toxin/Mannuronan_C5-epim"/>
</dbReference>
<dbReference type="Gene3D" id="2.150.10.10">
    <property type="entry name" value="Serralysin-like metalloprotease, C-terminal"/>
    <property type="match status" value="2"/>
</dbReference>
<dbReference type="AlphaFoldDB" id="A0A562NPF9"/>
<keyword evidence="4" id="KW-1185">Reference proteome</keyword>
<evidence type="ECO:0000256" key="1">
    <source>
        <dbReference type="ARBA" id="ARBA00004613"/>
    </source>
</evidence>
<comment type="subcellular location">
    <subcellularLocation>
        <location evidence="1">Secreted</location>
    </subcellularLocation>
</comment>
<dbReference type="OrthoDB" id="7779218at2"/>
<evidence type="ECO:0000313" key="3">
    <source>
        <dbReference type="EMBL" id="TWI33960.1"/>
    </source>
</evidence>
<comment type="caution">
    <text evidence="3">The sequence shown here is derived from an EMBL/GenBank/DDBJ whole genome shotgun (WGS) entry which is preliminary data.</text>
</comment>
<dbReference type="GO" id="GO:0005509">
    <property type="term" value="F:calcium ion binding"/>
    <property type="evidence" value="ECO:0007669"/>
    <property type="project" value="InterPro"/>
</dbReference>
<evidence type="ECO:0000313" key="4">
    <source>
        <dbReference type="Proteomes" id="UP000316225"/>
    </source>
</evidence>
<accession>A0A562NPF9</accession>